<evidence type="ECO:0000313" key="2">
    <source>
        <dbReference type="Proteomes" id="UP001151760"/>
    </source>
</evidence>
<keyword evidence="2" id="KW-1185">Reference proteome</keyword>
<proteinExistence type="predicted"/>
<comment type="caution">
    <text evidence="1">The sequence shown here is derived from an EMBL/GenBank/DDBJ whole genome shotgun (WGS) entry which is preliminary data.</text>
</comment>
<protein>
    <submittedName>
        <fullName evidence="1">Uncharacterized protein</fullName>
    </submittedName>
</protein>
<dbReference type="Proteomes" id="UP001151760">
    <property type="component" value="Unassembled WGS sequence"/>
</dbReference>
<name>A0ABQ5BFS1_9ASTR</name>
<evidence type="ECO:0000313" key="1">
    <source>
        <dbReference type="EMBL" id="GJT12567.1"/>
    </source>
</evidence>
<reference evidence="1" key="1">
    <citation type="journal article" date="2022" name="Int. J. Mol. Sci.">
        <title>Draft Genome of Tanacetum Coccineum: Genomic Comparison of Closely Related Tanacetum-Family Plants.</title>
        <authorList>
            <person name="Yamashiro T."/>
            <person name="Shiraishi A."/>
            <person name="Nakayama K."/>
            <person name="Satake H."/>
        </authorList>
    </citation>
    <scope>NUCLEOTIDE SEQUENCE</scope>
</reference>
<gene>
    <name evidence="1" type="ORF">Tco_0859609</name>
</gene>
<organism evidence="1 2">
    <name type="scientific">Tanacetum coccineum</name>
    <dbReference type="NCBI Taxonomy" id="301880"/>
    <lineage>
        <taxon>Eukaryota</taxon>
        <taxon>Viridiplantae</taxon>
        <taxon>Streptophyta</taxon>
        <taxon>Embryophyta</taxon>
        <taxon>Tracheophyta</taxon>
        <taxon>Spermatophyta</taxon>
        <taxon>Magnoliopsida</taxon>
        <taxon>eudicotyledons</taxon>
        <taxon>Gunneridae</taxon>
        <taxon>Pentapetalae</taxon>
        <taxon>asterids</taxon>
        <taxon>campanulids</taxon>
        <taxon>Asterales</taxon>
        <taxon>Asteraceae</taxon>
        <taxon>Asteroideae</taxon>
        <taxon>Anthemideae</taxon>
        <taxon>Anthemidinae</taxon>
        <taxon>Tanacetum</taxon>
    </lineage>
</organism>
<reference evidence="1" key="2">
    <citation type="submission" date="2022-01" db="EMBL/GenBank/DDBJ databases">
        <authorList>
            <person name="Yamashiro T."/>
            <person name="Shiraishi A."/>
            <person name="Satake H."/>
            <person name="Nakayama K."/>
        </authorList>
    </citation>
    <scope>NUCLEOTIDE SEQUENCE</scope>
</reference>
<accession>A0ABQ5BFS1</accession>
<dbReference type="EMBL" id="BQNB010013158">
    <property type="protein sequence ID" value="GJT12567.1"/>
    <property type="molecule type" value="Genomic_DNA"/>
</dbReference>
<sequence length="124" mass="14460">MKGRLRSWVELVLALQVKDNQFSEPHTWDHNESGFLLSLSVLCQILFVFREGVDGLSEFFPHSFRIIDMSSIDDAPKNLQHWSSWPFKHRSLSRKAQIDDCRLLTKLIRYTELTGEEKALLVVD</sequence>